<dbReference type="EMBL" id="JBBKZV010000022">
    <property type="protein sequence ID" value="MEJ8825476.1"/>
    <property type="molecule type" value="Genomic_DNA"/>
</dbReference>
<name>A0ABU8W600_9BURK</name>
<dbReference type="Pfam" id="PF12850">
    <property type="entry name" value="Metallophos_2"/>
    <property type="match status" value="1"/>
</dbReference>
<proteinExistence type="inferred from homology"/>
<dbReference type="RefSeq" id="WP_340366507.1">
    <property type="nucleotide sequence ID" value="NZ_JBBKZV010000022.1"/>
</dbReference>
<dbReference type="PANTHER" id="PTHR11124">
    <property type="entry name" value="VACUOLAR SORTING PROTEIN VPS29"/>
    <property type="match status" value="1"/>
</dbReference>
<dbReference type="InterPro" id="IPR000979">
    <property type="entry name" value="Phosphodiesterase_MJ0936/Vps29"/>
</dbReference>
<reference evidence="4 5" key="1">
    <citation type="submission" date="2024-03" db="EMBL/GenBank/DDBJ databases">
        <title>Novel species of the genus Variovorax.</title>
        <authorList>
            <person name="Liu Q."/>
            <person name="Xin Y.-H."/>
        </authorList>
    </citation>
    <scope>NUCLEOTIDE SEQUENCE [LARGE SCALE GENOMIC DNA]</scope>
    <source>
        <strain evidence="4 5">KACC 18501</strain>
    </source>
</reference>
<comment type="cofactor">
    <cofactor evidence="2">
        <name>a divalent metal cation</name>
        <dbReference type="ChEBI" id="CHEBI:60240"/>
    </cofactor>
</comment>
<accession>A0ABU8W600</accession>
<evidence type="ECO:0000313" key="4">
    <source>
        <dbReference type="EMBL" id="MEJ8825476.1"/>
    </source>
</evidence>
<organism evidence="4 5">
    <name type="scientific">Variovorax humicola</name>
    <dbReference type="NCBI Taxonomy" id="1769758"/>
    <lineage>
        <taxon>Bacteria</taxon>
        <taxon>Pseudomonadati</taxon>
        <taxon>Pseudomonadota</taxon>
        <taxon>Betaproteobacteria</taxon>
        <taxon>Burkholderiales</taxon>
        <taxon>Comamonadaceae</taxon>
        <taxon>Variovorax</taxon>
    </lineage>
</organism>
<evidence type="ECO:0000256" key="1">
    <source>
        <dbReference type="ARBA" id="ARBA00008950"/>
    </source>
</evidence>
<dbReference type="InterPro" id="IPR024654">
    <property type="entry name" value="Calcineurin-like_PHP_lpxH"/>
</dbReference>
<evidence type="ECO:0000313" key="5">
    <source>
        <dbReference type="Proteomes" id="UP001363010"/>
    </source>
</evidence>
<sequence length="161" mass="17048">MTRIGLISDTHGLLRPEALAFLKGCDHIVHGGDIGGPEVLAQLAAIAPVTAVRGNNDRKPWADAVPDTDMVQVGGIFIYALHILDELDIDAAAAGVQVVVSGHTHRPKIEPRGGVLYVNPGSAGPRRFSLPISIGELIVDAGTIQPRIVDLETSRDARVTR</sequence>
<evidence type="ECO:0000259" key="3">
    <source>
        <dbReference type="Pfam" id="PF12850"/>
    </source>
</evidence>
<dbReference type="NCBIfam" id="TIGR00040">
    <property type="entry name" value="yfcE"/>
    <property type="match status" value="1"/>
</dbReference>
<evidence type="ECO:0000256" key="2">
    <source>
        <dbReference type="RuleBase" id="RU362039"/>
    </source>
</evidence>
<keyword evidence="5" id="KW-1185">Reference proteome</keyword>
<keyword evidence="2" id="KW-0479">Metal-binding</keyword>
<comment type="caution">
    <text evidence="4">The sequence shown here is derived from an EMBL/GenBank/DDBJ whole genome shotgun (WGS) entry which is preliminary data.</text>
</comment>
<dbReference type="SUPFAM" id="SSF56300">
    <property type="entry name" value="Metallo-dependent phosphatases"/>
    <property type="match status" value="1"/>
</dbReference>
<dbReference type="InterPro" id="IPR029052">
    <property type="entry name" value="Metallo-depent_PP-like"/>
</dbReference>
<gene>
    <name evidence="4" type="ORF">WKW80_26215</name>
</gene>
<feature type="domain" description="Calcineurin-like phosphoesterase" evidence="3">
    <location>
        <begin position="3"/>
        <end position="134"/>
    </location>
</feature>
<protein>
    <recommendedName>
        <fullName evidence="2">Phosphoesterase</fullName>
        <ecNumber evidence="2">3.1.4.-</ecNumber>
    </recommendedName>
</protein>
<dbReference type="Gene3D" id="3.60.21.10">
    <property type="match status" value="1"/>
</dbReference>
<dbReference type="EC" id="3.1.4.-" evidence="2"/>
<dbReference type="Proteomes" id="UP001363010">
    <property type="component" value="Unassembled WGS sequence"/>
</dbReference>
<comment type="similarity">
    <text evidence="1 2">Belongs to the metallophosphoesterase superfamily. YfcE family.</text>
</comment>